<name>A0A557SRJ1_9ARCH</name>
<evidence type="ECO:0000313" key="3">
    <source>
        <dbReference type="Proteomes" id="UP000315289"/>
    </source>
</evidence>
<organism evidence="2 3">
    <name type="scientific">Candidatus Nitrosocosmicus arcticus</name>
    <dbReference type="NCBI Taxonomy" id="2035267"/>
    <lineage>
        <taxon>Archaea</taxon>
        <taxon>Nitrososphaerota</taxon>
        <taxon>Nitrososphaeria</taxon>
        <taxon>Nitrososphaerales</taxon>
        <taxon>Nitrososphaeraceae</taxon>
        <taxon>Candidatus Nitrosocosmicus</taxon>
    </lineage>
</organism>
<keyword evidence="3" id="KW-1185">Reference proteome</keyword>
<reference evidence="2 3" key="1">
    <citation type="journal article" date="2019" name="Front. Microbiol.">
        <title>Ammonia Oxidation by the Arctic Terrestrial Thaumarchaeote Candidatus Nitrosocosmicus arcticus Is Stimulated by Increasing Temperatures.</title>
        <authorList>
            <person name="Alves R.J.E."/>
            <person name="Kerou M."/>
            <person name="Zappe A."/>
            <person name="Bittner R."/>
            <person name="Abby S.S."/>
            <person name="Schmidt H.A."/>
            <person name="Pfeifer K."/>
            <person name="Schleper C."/>
        </authorList>
    </citation>
    <scope>NUCLEOTIDE SEQUENCE [LARGE SCALE GENOMIC DNA]</scope>
    <source>
        <strain evidence="2 3">Kfb</strain>
    </source>
</reference>
<dbReference type="Gene3D" id="3.40.640.10">
    <property type="entry name" value="Type I PLP-dependent aspartate aminotransferase-like (Major domain)"/>
    <property type="match status" value="1"/>
</dbReference>
<evidence type="ECO:0000313" key="2">
    <source>
        <dbReference type="EMBL" id="TVP39223.1"/>
    </source>
</evidence>
<dbReference type="EMBL" id="VOAH01000018">
    <property type="protein sequence ID" value="TVP39223.1"/>
    <property type="molecule type" value="Genomic_DNA"/>
</dbReference>
<dbReference type="PIRSF" id="PIRSF000390">
    <property type="entry name" value="PLP_StrS"/>
    <property type="match status" value="1"/>
</dbReference>
<dbReference type="RefSeq" id="WP_144734292.1">
    <property type="nucleotide sequence ID" value="NZ_ML675592.1"/>
</dbReference>
<evidence type="ECO:0000256" key="1">
    <source>
        <dbReference type="RuleBase" id="RU004508"/>
    </source>
</evidence>
<gene>
    <name evidence="2" type="ORF">NARC_180034</name>
</gene>
<sequence length="373" mass="41783">MIPINKPWLDDDAKQEVLKVLDENALTSPAKNGGKRVQEFENLLKSYLKVKHVIAVNSGTSAIHASLLSLGVKPGDEVILPSFTFVATANSVIATGAKPVFVDINKNDYTIDVSDIEKKINNNTKAIIPVHLYGHPSDMDEINSIAKDNSLQVVEDSCQSLGSLYDQKQTGTIGNLGCFSFYASKVLTTGEGGAIVTNDDNLYEKLLMIRNHGMIHGYDTQIFGLNMRLPEVSAAIGISQMRKLDRMLKMRKTNAELLFDGLKKFEQKGLLTLPYEPENKKFNWYLFTIGFKENSQRELIKNNLIEEEIGATVYYDPPIHKTPYYSHSDDLSSDTFLSNTVWAWNHVLSLPVHPLITENDINKILKTFENSLQ</sequence>
<dbReference type="InterPro" id="IPR000653">
    <property type="entry name" value="DegT/StrS_aminotransferase"/>
</dbReference>
<dbReference type="Gene3D" id="3.90.1150.10">
    <property type="entry name" value="Aspartate Aminotransferase, domain 1"/>
    <property type="match status" value="1"/>
</dbReference>
<dbReference type="GO" id="GO:0008483">
    <property type="term" value="F:transaminase activity"/>
    <property type="evidence" value="ECO:0007669"/>
    <property type="project" value="UniProtKB-KW"/>
</dbReference>
<dbReference type="AlphaFoldDB" id="A0A557SRJ1"/>
<dbReference type="OrthoDB" id="10355at2157"/>
<dbReference type="PANTHER" id="PTHR30244:SF34">
    <property type="entry name" value="DTDP-4-AMINO-4,6-DIDEOXYGALACTOSE TRANSAMINASE"/>
    <property type="match status" value="1"/>
</dbReference>
<dbReference type="Pfam" id="PF01041">
    <property type="entry name" value="DegT_DnrJ_EryC1"/>
    <property type="match status" value="1"/>
</dbReference>
<dbReference type="InterPro" id="IPR015421">
    <property type="entry name" value="PyrdxlP-dep_Trfase_major"/>
</dbReference>
<comment type="similarity">
    <text evidence="1">Belongs to the DegT/DnrJ/EryC1 family.</text>
</comment>
<comment type="caution">
    <text evidence="2">The sequence shown here is derived from an EMBL/GenBank/DDBJ whole genome shotgun (WGS) entry which is preliminary data.</text>
</comment>
<keyword evidence="2" id="KW-0808">Transferase</keyword>
<dbReference type="InterPro" id="IPR015424">
    <property type="entry name" value="PyrdxlP-dep_Trfase"/>
</dbReference>
<accession>A0A557SRJ1</accession>
<keyword evidence="2" id="KW-0032">Aminotransferase</keyword>
<dbReference type="CDD" id="cd00616">
    <property type="entry name" value="AHBA_syn"/>
    <property type="match status" value="1"/>
</dbReference>
<dbReference type="SUPFAM" id="SSF53383">
    <property type="entry name" value="PLP-dependent transferases"/>
    <property type="match status" value="1"/>
</dbReference>
<dbReference type="PANTHER" id="PTHR30244">
    <property type="entry name" value="TRANSAMINASE"/>
    <property type="match status" value="1"/>
</dbReference>
<protein>
    <submittedName>
        <fullName evidence="2">UDP-4-amino-4-deoxy-L-arabinose--oxoglutarate aminotransferase</fullName>
    </submittedName>
</protein>
<dbReference type="InterPro" id="IPR015422">
    <property type="entry name" value="PyrdxlP-dep_Trfase_small"/>
</dbReference>
<proteinExistence type="inferred from homology"/>
<dbReference type="GO" id="GO:0000271">
    <property type="term" value="P:polysaccharide biosynthetic process"/>
    <property type="evidence" value="ECO:0007669"/>
    <property type="project" value="TreeGrafter"/>
</dbReference>
<dbReference type="Proteomes" id="UP000315289">
    <property type="component" value="Unassembled WGS sequence"/>
</dbReference>
<dbReference type="GO" id="GO:0030170">
    <property type="term" value="F:pyridoxal phosphate binding"/>
    <property type="evidence" value="ECO:0007669"/>
    <property type="project" value="TreeGrafter"/>
</dbReference>
<keyword evidence="1" id="KW-0663">Pyridoxal phosphate</keyword>